<dbReference type="InterPro" id="IPR010982">
    <property type="entry name" value="Lambda_DNA-bd_dom_sf"/>
</dbReference>
<feature type="domain" description="HTH cro/C1-type" evidence="1">
    <location>
        <begin position="12"/>
        <end position="67"/>
    </location>
</feature>
<protein>
    <submittedName>
        <fullName evidence="2">Helix-turn-helix domain-containing protein</fullName>
    </submittedName>
</protein>
<evidence type="ECO:0000313" key="2">
    <source>
        <dbReference type="EMBL" id="MDV7044864.1"/>
    </source>
</evidence>
<dbReference type="SUPFAM" id="SSF47413">
    <property type="entry name" value="lambda repressor-like DNA-binding domains"/>
    <property type="match status" value="1"/>
</dbReference>
<dbReference type="Gene3D" id="1.10.260.40">
    <property type="entry name" value="lambda repressor-like DNA-binding domains"/>
    <property type="match status" value="1"/>
</dbReference>
<reference evidence="2 3" key="1">
    <citation type="submission" date="2023-10" db="EMBL/GenBank/DDBJ databases">
        <title>Clonality and diversity in the soft rot Dickeya solani phytopathogen.</title>
        <authorList>
            <person name="Pedron J."/>
            <person name="Van Gijisegem F."/>
            <person name="Portier P."/>
            <person name="Taghouti G."/>
        </authorList>
    </citation>
    <scope>NUCLEOTIDE SEQUENCE [LARGE SCALE GENOMIC DNA]</scope>
    <source>
        <strain evidence="2 3">FVG2-MFV017-A9</strain>
    </source>
</reference>
<organism evidence="2 3">
    <name type="scientific">Dickeya solani</name>
    <dbReference type="NCBI Taxonomy" id="1089444"/>
    <lineage>
        <taxon>Bacteria</taxon>
        <taxon>Pseudomonadati</taxon>
        <taxon>Pseudomonadota</taxon>
        <taxon>Gammaproteobacteria</taxon>
        <taxon>Enterobacterales</taxon>
        <taxon>Pectobacteriaceae</taxon>
        <taxon>Dickeya</taxon>
    </lineage>
</organism>
<sequence>MKTMSEVIGERLKELRTKRNLSQAQLSKLCGWATASRVGNYESGSRNIGADDAVVLARALGVTPSELLFGERGDPANWLNERQRAVLSLFDQLPEAEQDRMIDLFQLRLRELDDYVEKYLRGRYRLADE</sequence>
<dbReference type="EMBL" id="JAWLLM010000050">
    <property type="protein sequence ID" value="MDV7044864.1"/>
    <property type="molecule type" value="Genomic_DNA"/>
</dbReference>
<dbReference type="InterPro" id="IPR001387">
    <property type="entry name" value="Cro/C1-type_HTH"/>
</dbReference>
<dbReference type="Pfam" id="PF01381">
    <property type="entry name" value="HTH_3"/>
    <property type="match status" value="1"/>
</dbReference>
<proteinExistence type="predicted"/>
<evidence type="ECO:0000313" key="3">
    <source>
        <dbReference type="Proteomes" id="UP001187868"/>
    </source>
</evidence>
<accession>A0ABU4ELB0</accession>
<dbReference type="SMART" id="SM00530">
    <property type="entry name" value="HTH_XRE"/>
    <property type="match status" value="1"/>
</dbReference>
<name>A0ABU4ELB0_9GAMM</name>
<evidence type="ECO:0000259" key="1">
    <source>
        <dbReference type="PROSITE" id="PS50943"/>
    </source>
</evidence>
<keyword evidence="3" id="KW-1185">Reference proteome</keyword>
<gene>
    <name evidence="2" type="ORF">RUJ08_22350</name>
</gene>
<dbReference type="PROSITE" id="PS50943">
    <property type="entry name" value="HTH_CROC1"/>
    <property type="match status" value="1"/>
</dbReference>
<dbReference type="RefSeq" id="WP_057082874.1">
    <property type="nucleotide sequence ID" value="NZ_CP104920.1"/>
</dbReference>
<dbReference type="CDD" id="cd00093">
    <property type="entry name" value="HTH_XRE"/>
    <property type="match status" value="1"/>
</dbReference>
<dbReference type="Proteomes" id="UP001187868">
    <property type="component" value="Unassembled WGS sequence"/>
</dbReference>
<comment type="caution">
    <text evidence="2">The sequence shown here is derived from an EMBL/GenBank/DDBJ whole genome shotgun (WGS) entry which is preliminary data.</text>
</comment>